<sequence>MNDRIHILREAVVKVTQMLSGKGIQVTQRGVSAYVQPGPDGEPVLVNLPYMPDNATDELIHAIQGFLDHEVAHILFSDFKALKKVKSERLHGIMNIIEDARIEKLMAQKFQGSASNLSNTAHFFLAKYITPRIQECAKKGDANGVVAAMMAPLIRSMAGQQIFREFVDKHKHTVDPIYSKVAHLAPQIENCASTEEALRLAEQFIKAISDGKGGAGGESEEEAKSSKSGKKGSIEKSGKSKKSRPSAPPGEEGEDEDDAGGEGGTGGVGEGESKSKGGEGEASEDESDGEGEGSASSGEGDESEDESDAEGEGEEEGEDDGEGEGAEEGEDEESSGGEMETGSASALMDAIDKETKNGFDDAVSTLISNAATDAARGSDYLIYTKDFDLVEPLHVGRGYDSTMLARLQDKVDHMVSPLQKDLERAIAARSLATWENGRRSGRLHAANLSRLAVGDGRVFRRKTETTSKDVAVELVVDASGSMSGGKVHTAAQAAYALASVLDRIGIKNEVICFTTGECPIDHRKLEEEKAKIGKEFTRVESLYMPIIKGFNERMTSTETKSRFAWLPNSNILRNNVDGECVEIAARRLLSRRETGKVMMVLSDGAPSCYTSSPRALQKHLKDTVRKVEGSGVKVVGIGIMSTEVERFYTRSMVLNDVAELPQRVMKELRHLLLG</sequence>
<dbReference type="PANTHER" id="PTHR41248:SF1">
    <property type="entry name" value="NORD PROTEIN"/>
    <property type="match status" value="1"/>
</dbReference>
<dbReference type="InterPro" id="IPR051928">
    <property type="entry name" value="NorD/CobT"/>
</dbReference>
<dbReference type="InterPro" id="IPR006538">
    <property type="entry name" value="CobT"/>
</dbReference>
<dbReference type="OrthoDB" id="6395027at2"/>
<reference evidence="3 4" key="1">
    <citation type="submission" date="2017-12" db="EMBL/GenBank/DDBJ databases">
        <title>Draft genome sequence of Ralstonia pickettii 52.</title>
        <authorList>
            <person name="Zheng B."/>
        </authorList>
    </citation>
    <scope>NUCLEOTIDE SEQUENCE [LARGE SCALE GENOMIC DNA]</scope>
    <source>
        <strain evidence="3 4">52</strain>
    </source>
</reference>
<dbReference type="InterPro" id="IPR025861">
    <property type="entry name" value="CobT_VWA_dom"/>
</dbReference>
<evidence type="ECO:0000256" key="1">
    <source>
        <dbReference type="SAM" id="MobiDB-lite"/>
    </source>
</evidence>
<dbReference type="PIRSF" id="PIRSF031715">
    <property type="entry name" value="Cob_chel_CobT"/>
    <property type="match status" value="1"/>
</dbReference>
<evidence type="ECO:0000313" key="3">
    <source>
        <dbReference type="EMBL" id="PLC44475.1"/>
    </source>
</evidence>
<gene>
    <name evidence="3" type="ORF">C0Q88_07290</name>
</gene>
<dbReference type="RefSeq" id="WP_102064886.1">
    <property type="nucleotide sequence ID" value="NZ_PKQE01000001.1"/>
</dbReference>
<dbReference type="InterPro" id="IPR002035">
    <property type="entry name" value="VWF_A"/>
</dbReference>
<feature type="region of interest" description="Disordered" evidence="1">
    <location>
        <begin position="210"/>
        <end position="343"/>
    </location>
</feature>
<feature type="domain" description="VWFA" evidence="2">
    <location>
        <begin position="471"/>
        <end position="674"/>
    </location>
</feature>
<comment type="caution">
    <text evidence="3">The sequence shown here is derived from an EMBL/GenBank/DDBJ whole genome shotgun (WGS) entry which is preliminary data.</text>
</comment>
<dbReference type="Pfam" id="PF11775">
    <property type="entry name" value="CobT_C"/>
    <property type="match status" value="1"/>
</dbReference>
<feature type="compositionally biased region" description="Acidic residues" evidence="1">
    <location>
        <begin position="251"/>
        <end position="260"/>
    </location>
</feature>
<protein>
    <recommendedName>
        <fullName evidence="2">VWFA domain-containing protein</fullName>
    </recommendedName>
</protein>
<feature type="compositionally biased region" description="Gly residues" evidence="1">
    <location>
        <begin position="261"/>
        <end position="270"/>
    </location>
</feature>
<dbReference type="EMBL" id="PKQE01000001">
    <property type="protein sequence ID" value="PLC44475.1"/>
    <property type="molecule type" value="Genomic_DNA"/>
</dbReference>
<dbReference type="SUPFAM" id="SSF53300">
    <property type="entry name" value="vWA-like"/>
    <property type="match status" value="1"/>
</dbReference>
<name>A0A2N4TXQ1_RALPI</name>
<proteinExistence type="predicted"/>
<dbReference type="Gene3D" id="3.40.50.410">
    <property type="entry name" value="von Willebrand factor, type A domain"/>
    <property type="match status" value="1"/>
</dbReference>
<dbReference type="AlphaFoldDB" id="A0A2N4TXQ1"/>
<dbReference type="PANTHER" id="PTHR41248">
    <property type="entry name" value="NORD PROTEIN"/>
    <property type="match status" value="1"/>
</dbReference>
<dbReference type="Pfam" id="PF06213">
    <property type="entry name" value="CobT"/>
    <property type="match status" value="1"/>
</dbReference>
<dbReference type="Proteomes" id="UP000234456">
    <property type="component" value="Unassembled WGS sequence"/>
</dbReference>
<accession>A0A2N4TXQ1</accession>
<dbReference type="PROSITE" id="PS50234">
    <property type="entry name" value="VWFA"/>
    <property type="match status" value="1"/>
</dbReference>
<dbReference type="InterPro" id="IPR036465">
    <property type="entry name" value="vWFA_dom_sf"/>
</dbReference>
<evidence type="ECO:0000259" key="2">
    <source>
        <dbReference type="PROSITE" id="PS50234"/>
    </source>
</evidence>
<evidence type="ECO:0000313" key="4">
    <source>
        <dbReference type="Proteomes" id="UP000234456"/>
    </source>
</evidence>
<feature type="compositionally biased region" description="Acidic residues" evidence="1">
    <location>
        <begin position="281"/>
        <end position="291"/>
    </location>
</feature>
<dbReference type="GO" id="GO:0009236">
    <property type="term" value="P:cobalamin biosynthetic process"/>
    <property type="evidence" value="ECO:0007669"/>
    <property type="project" value="InterPro"/>
</dbReference>
<organism evidence="3 4">
    <name type="scientific">Ralstonia pickettii</name>
    <name type="common">Burkholderia pickettii</name>
    <dbReference type="NCBI Taxonomy" id="329"/>
    <lineage>
        <taxon>Bacteria</taxon>
        <taxon>Pseudomonadati</taxon>
        <taxon>Pseudomonadota</taxon>
        <taxon>Betaproteobacteria</taxon>
        <taxon>Burkholderiales</taxon>
        <taxon>Burkholderiaceae</taxon>
        <taxon>Ralstonia</taxon>
    </lineage>
</organism>
<feature type="compositionally biased region" description="Acidic residues" evidence="1">
    <location>
        <begin position="299"/>
        <end position="335"/>
    </location>
</feature>